<dbReference type="SUPFAM" id="SSF52047">
    <property type="entry name" value="RNI-like"/>
    <property type="match status" value="1"/>
</dbReference>
<dbReference type="SUPFAM" id="SSF81383">
    <property type="entry name" value="F-box domain"/>
    <property type="match status" value="1"/>
</dbReference>
<accession>A0ABP1E1J5</accession>
<dbReference type="Gene3D" id="1.20.1280.50">
    <property type="match status" value="1"/>
</dbReference>
<dbReference type="InterPro" id="IPR001810">
    <property type="entry name" value="F-box_dom"/>
</dbReference>
<keyword evidence="3" id="KW-1185">Reference proteome</keyword>
<proteinExistence type="predicted"/>
<feature type="domain" description="F-box" evidence="1">
    <location>
        <begin position="55"/>
        <end position="121"/>
    </location>
</feature>
<dbReference type="EMBL" id="OZ037951">
    <property type="protein sequence ID" value="CAL1713946.1"/>
    <property type="molecule type" value="Genomic_DNA"/>
</dbReference>
<protein>
    <recommendedName>
        <fullName evidence="1">F-box domain-containing protein</fullName>
    </recommendedName>
</protein>
<evidence type="ECO:0000313" key="3">
    <source>
        <dbReference type="Proteomes" id="UP001497453"/>
    </source>
</evidence>
<sequence>MPCEAEVLNMPDLPISFFQEREPVERGILETEERILTYAQELLDLKFRLNQILPISRLPPEILAHIFEHLVWIVYRNYRQSQKDPRRYGDVSPYSWLRVTHVCRHWRDVARHSPPLWTQVILMNAPCVQELLTNSKGLPISVEHGRDSESLTAQESLSVVLENMPRVKQLKLTFSRRPYRALSLLPSLHAPILRNLTIITSITGDALPPVFQQSGLANLPHLESLECSGYPFLSARMLFRSTLRRLSLLPCRAPPSPAQLLESLSGLPLLESLNLDLLFPMPAFGSTQSYAEWFNSGSQSQQTVALPHLKNLVLSEASSGMASVKLLDQLRVPPWTNISLEFEKMCAHEDELRQIIPPLGAKVASVYPGHGFKTMALYTVWSPASSIQPRRIKYAVDLWDDLVPVQSLHNRDGPPPNFTLRIPKRYQHTILELFCSPLHLSFLQTLYVEKVALMSPLWARVLAQMAQVTTLACQGNFLGSLGTVLSSPPVERGRSSCDCDLLPRLKDLHFLDICFHEPYDGDSKITLFRRILDSLEVRRDRGLPIAKVVIKQAYDLTADDVESLGVFVGEMDWDGAEFD</sequence>
<gene>
    <name evidence="2" type="ORF">GFSPODELE1_LOCUS9562</name>
</gene>
<dbReference type="InterPro" id="IPR036047">
    <property type="entry name" value="F-box-like_dom_sf"/>
</dbReference>
<organism evidence="2 3">
    <name type="scientific">Somion occarium</name>
    <dbReference type="NCBI Taxonomy" id="3059160"/>
    <lineage>
        <taxon>Eukaryota</taxon>
        <taxon>Fungi</taxon>
        <taxon>Dikarya</taxon>
        <taxon>Basidiomycota</taxon>
        <taxon>Agaricomycotina</taxon>
        <taxon>Agaricomycetes</taxon>
        <taxon>Polyporales</taxon>
        <taxon>Cerrenaceae</taxon>
        <taxon>Somion</taxon>
    </lineage>
</organism>
<dbReference type="Proteomes" id="UP001497453">
    <property type="component" value="Chromosome 8"/>
</dbReference>
<dbReference type="Pfam" id="PF12937">
    <property type="entry name" value="F-box-like"/>
    <property type="match status" value="1"/>
</dbReference>
<evidence type="ECO:0000259" key="1">
    <source>
        <dbReference type="Pfam" id="PF12937"/>
    </source>
</evidence>
<reference evidence="3" key="1">
    <citation type="submission" date="2024-04" db="EMBL/GenBank/DDBJ databases">
        <authorList>
            <person name="Shaw F."/>
            <person name="Minotto A."/>
        </authorList>
    </citation>
    <scope>NUCLEOTIDE SEQUENCE [LARGE SCALE GENOMIC DNA]</scope>
</reference>
<name>A0ABP1E1J5_9APHY</name>
<evidence type="ECO:0000313" key="2">
    <source>
        <dbReference type="EMBL" id="CAL1713946.1"/>
    </source>
</evidence>